<proteinExistence type="inferred from homology"/>
<name>A0ABY5J1Z8_9BACT</name>
<dbReference type="GO" id="GO:0016787">
    <property type="term" value="F:hydrolase activity"/>
    <property type="evidence" value="ECO:0007669"/>
    <property type="project" value="UniProtKB-KW"/>
</dbReference>
<organism evidence="3 4">
    <name type="scientific">Mycoplasmopsis equigenitalium</name>
    <dbReference type="NCBI Taxonomy" id="114883"/>
    <lineage>
        <taxon>Bacteria</taxon>
        <taxon>Bacillati</taxon>
        <taxon>Mycoplasmatota</taxon>
        <taxon>Mycoplasmoidales</taxon>
        <taxon>Metamycoplasmataceae</taxon>
        <taxon>Mycoplasmopsis</taxon>
    </lineage>
</organism>
<dbReference type="Pfam" id="PF08282">
    <property type="entry name" value="Hydrolase_3"/>
    <property type="match status" value="1"/>
</dbReference>
<dbReference type="Proteomes" id="UP001059576">
    <property type="component" value="Chromosome"/>
</dbReference>
<evidence type="ECO:0000313" key="4">
    <source>
        <dbReference type="Proteomes" id="UP001059576"/>
    </source>
</evidence>
<keyword evidence="4" id="KW-1185">Reference proteome</keyword>
<dbReference type="Gene3D" id="3.40.50.1000">
    <property type="entry name" value="HAD superfamily/HAD-like"/>
    <property type="match status" value="1"/>
</dbReference>
<comment type="similarity">
    <text evidence="2">Belongs to the HAD-like hydrolase superfamily. Cof family.</text>
</comment>
<comment type="cofactor">
    <cofactor evidence="1">
        <name>Mg(2+)</name>
        <dbReference type="ChEBI" id="CHEBI:18420"/>
    </cofactor>
</comment>
<dbReference type="PANTHER" id="PTHR10000:SF8">
    <property type="entry name" value="HAD SUPERFAMILY HYDROLASE-LIKE, TYPE 3"/>
    <property type="match status" value="1"/>
</dbReference>
<keyword evidence="3" id="KW-0378">Hydrolase</keyword>
<dbReference type="NCBIfam" id="TIGR01484">
    <property type="entry name" value="HAD-SF-IIB"/>
    <property type="match status" value="1"/>
</dbReference>
<evidence type="ECO:0000256" key="2">
    <source>
        <dbReference type="ARBA" id="ARBA00034778"/>
    </source>
</evidence>
<dbReference type="PANTHER" id="PTHR10000">
    <property type="entry name" value="PHOSPHOSERINE PHOSPHATASE"/>
    <property type="match status" value="1"/>
</dbReference>
<gene>
    <name evidence="3" type="ORF">NPA09_01605</name>
</gene>
<reference evidence="3" key="1">
    <citation type="submission" date="2022-07" db="EMBL/GenBank/DDBJ databases">
        <title>Complete genome of Mycoplasma equigenitalium type strain T37.</title>
        <authorList>
            <person name="Spergser J."/>
        </authorList>
    </citation>
    <scope>NUCLEOTIDE SEQUENCE</scope>
    <source>
        <strain evidence="3">T37</strain>
    </source>
</reference>
<evidence type="ECO:0000256" key="1">
    <source>
        <dbReference type="ARBA" id="ARBA00001946"/>
    </source>
</evidence>
<dbReference type="NCBIfam" id="TIGR00099">
    <property type="entry name" value="Cof-subfamily"/>
    <property type="match status" value="1"/>
</dbReference>
<dbReference type="InterPro" id="IPR036412">
    <property type="entry name" value="HAD-like_sf"/>
</dbReference>
<dbReference type="Gene3D" id="3.30.1240.10">
    <property type="match status" value="1"/>
</dbReference>
<dbReference type="RefSeq" id="WP_165036220.1">
    <property type="nucleotide sequence ID" value="NZ_CP101808.1"/>
</dbReference>
<evidence type="ECO:0000313" key="3">
    <source>
        <dbReference type="EMBL" id="UUD37249.1"/>
    </source>
</evidence>
<accession>A0ABY5J1Z8</accession>
<sequence>MNKNIIFLDLDGTTLNDKHGKKLFVSDANIKAIKAAKKHFRFVISTGRPFRDLSVRVMKALELDDIIYWNGASAVVDNKVIVDKPMAANDANAFIKYAKANKLNIVFESNKKDTYFRSNWLKMFSVFVKGAYVRHIKRLDEDKIFYKALVFGHTRKKLQQIYDFVNSLPNTICVFSGSRSHYLEITHKEATKGLAEVAVANYYQVDPKDCIHIGDTMNDGTCKGYVGKLIAVGNASSALKEIADEVYDVCAKDDAIKYILKDLINKKNKQIS</sequence>
<dbReference type="EMBL" id="CP101808">
    <property type="protein sequence ID" value="UUD37249.1"/>
    <property type="molecule type" value="Genomic_DNA"/>
</dbReference>
<dbReference type="InterPro" id="IPR006379">
    <property type="entry name" value="HAD-SF_hydro_IIB"/>
</dbReference>
<dbReference type="InterPro" id="IPR023214">
    <property type="entry name" value="HAD_sf"/>
</dbReference>
<dbReference type="InterPro" id="IPR000150">
    <property type="entry name" value="Cof"/>
</dbReference>
<dbReference type="SUPFAM" id="SSF56784">
    <property type="entry name" value="HAD-like"/>
    <property type="match status" value="1"/>
</dbReference>
<protein>
    <submittedName>
        <fullName evidence="3">HAD family hydrolase</fullName>
    </submittedName>
</protein>